<dbReference type="Pfam" id="PF07126">
    <property type="entry name" value="ZapC_C"/>
    <property type="match status" value="1"/>
</dbReference>
<dbReference type="Pfam" id="PF21083">
    <property type="entry name" value="ZapC_N"/>
    <property type="match status" value="1"/>
</dbReference>
<keyword evidence="4 5" id="KW-0131">Cell cycle</keyword>
<dbReference type="AlphaFoldDB" id="A0A244CM44"/>
<comment type="subcellular location">
    <subcellularLocation>
        <location evidence="5 6">Cytoplasm</location>
    </subcellularLocation>
</comment>
<organism evidence="9 10">
    <name type="scientific">Pseudoalteromonas ulvae</name>
    <dbReference type="NCBI Taxonomy" id="107327"/>
    <lineage>
        <taxon>Bacteria</taxon>
        <taxon>Pseudomonadati</taxon>
        <taxon>Pseudomonadota</taxon>
        <taxon>Gammaproteobacteria</taxon>
        <taxon>Alteromonadales</taxon>
        <taxon>Pseudoalteromonadaceae</taxon>
        <taxon>Pseudoalteromonas</taxon>
    </lineage>
</organism>
<dbReference type="Proteomes" id="UP000194841">
    <property type="component" value="Unassembled WGS sequence"/>
</dbReference>
<feature type="domain" description="Cell-division protein ZapC C-terminal" evidence="7">
    <location>
        <begin position="90"/>
        <end position="167"/>
    </location>
</feature>
<gene>
    <name evidence="5" type="primary">zapC</name>
    <name evidence="9" type="ORF">B1199_15065</name>
</gene>
<keyword evidence="10" id="KW-1185">Reference proteome</keyword>
<keyword evidence="3 5" id="KW-0717">Septation</keyword>
<evidence type="ECO:0000256" key="2">
    <source>
        <dbReference type="ARBA" id="ARBA00022618"/>
    </source>
</evidence>
<evidence type="ECO:0000259" key="8">
    <source>
        <dbReference type="Pfam" id="PF21083"/>
    </source>
</evidence>
<evidence type="ECO:0000256" key="1">
    <source>
        <dbReference type="ARBA" id="ARBA00022490"/>
    </source>
</evidence>
<evidence type="ECO:0000313" key="9">
    <source>
        <dbReference type="EMBL" id="OUL56693.1"/>
    </source>
</evidence>
<name>A0A244CM44_PSEDV</name>
<dbReference type="OrthoDB" id="5765005at2"/>
<dbReference type="GO" id="GO:0005737">
    <property type="term" value="C:cytoplasm"/>
    <property type="evidence" value="ECO:0007669"/>
    <property type="project" value="UniProtKB-SubCell"/>
</dbReference>
<dbReference type="InterPro" id="IPR048372">
    <property type="entry name" value="ZapC_C"/>
</dbReference>
<dbReference type="RefSeq" id="WP_086744948.1">
    <property type="nucleotide sequence ID" value="NZ_MWPV01000005.1"/>
</dbReference>
<reference evidence="9 10" key="1">
    <citation type="submission" date="2017-02" db="EMBL/GenBank/DDBJ databases">
        <title>Pseudoalteromonas ulvae TC14 Genome.</title>
        <authorList>
            <person name="Molmeret M."/>
        </authorList>
    </citation>
    <scope>NUCLEOTIDE SEQUENCE [LARGE SCALE GENOMIC DNA]</scope>
    <source>
        <strain evidence="9">TC14</strain>
    </source>
</reference>
<sequence>MLQASAQWNWYACSQSNTLRLDMGPEMEFCTPFKLRQLTDLAFENPHFNLRDAEFYQQVTSYLVNLAYWSPSQVCQIALNATAAKFYLKPVLAKSWFFEQYTGSQPSTEAIVNLQSVSDQGQFLIVDYSEQASLCLCLENSFSLDENLSLKQFEVIRVLNDRIHPINIDYSQQKRA</sequence>
<comment type="subunit">
    <text evidence="5">Interacts directly with FtsZ.</text>
</comment>
<dbReference type="GO" id="GO:0000917">
    <property type="term" value="P:division septum assembly"/>
    <property type="evidence" value="ECO:0007669"/>
    <property type="project" value="UniProtKB-KW"/>
</dbReference>
<protein>
    <recommendedName>
        <fullName evidence="5 6">Cell division protein ZapC</fullName>
    </recommendedName>
</protein>
<comment type="similarity">
    <text evidence="5 6">Belongs to the ZapC family.</text>
</comment>
<evidence type="ECO:0000256" key="3">
    <source>
        <dbReference type="ARBA" id="ARBA00023210"/>
    </source>
</evidence>
<evidence type="ECO:0000259" key="7">
    <source>
        <dbReference type="Pfam" id="PF07126"/>
    </source>
</evidence>
<keyword evidence="2 5" id="KW-0132">Cell division</keyword>
<accession>A0A244CM44</accession>
<dbReference type="InterPro" id="IPR009809">
    <property type="entry name" value="ZapC"/>
</dbReference>
<dbReference type="GO" id="GO:0043093">
    <property type="term" value="P:FtsZ-dependent cytokinesis"/>
    <property type="evidence" value="ECO:0007669"/>
    <property type="project" value="UniProtKB-UniRule"/>
</dbReference>
<evidence type="ECO:0000256" key="4">
    <source>
        <dbReference type="ARBA" id="ARBA00023306"/>
    </source>
</evidence>
<proteinExistence type="inferred from homology"/>
<dbReference type="PIRSF" id="PIRSF010252">
    <property type="entry name" value="ZapC"/>
    <property type="match status" value="1"/>
</dbReference>
<comment type="caution">
    <text evidence="9">The sequence shown here is derived from an EMBL/GenBank/DDBJ whole genome shotgun (WGS) entry which is preliminary data.</text>
</comment>
<dbReference type="HAMAP" id="MF_00906">
    <property type="entry name" value="ZapC"/>
    <property type="match status" value="1"/>
</dbReference>
<comment type="function">
    <text evidence="5 6">Contributes to the efficiency of the cell division process by stabilizing the polymeric form of the cell division protein FtsZ. Acts by promoting interactions between FtsZ protofilaments and suppressing the GTPase activity of FtsZ.</text>
</comment>
<feature type="domain" description="Cell-division protein ZapC N-terminal" evidence="8">
    <location>
        <begin position="1"/>
        <end position="89"/>
    </location>
</feature>
<dbReference type="EMBL" id="MWPV01000005">
    <property type="protein sequence ID" value="OUL56693.1"/>
    <property type="molecule type" value="Genomic_DNA"/>
</dbReference>
<evidence type="ECO:0000313" key="10">
    <source>
        <dbReference type="Proteomes" id="UP000194841"/>
    </source>
</evidence>
<evidence type="ECO:0000256" key="5">
    <source>
        <dbReference type="HAMAP-Rule" id="MF_00906"/>
    </source>
</evidence>
<evidence type="ECO:0000256" key="6">
    <source>
        <dbReference type="PIRNR" id="PIRNR010252"/>
    </source>
</evidence>
<keyword evidence="1 5" id="KW-0963">Cytoplasm</keyword>
<dbReference type="InterPro" id="IPR048373">
    <property type="entry name" value="ZapC_N"/>
</dbReference>